<dbReference type="PANTHER" id="PTHR13318:SF247">
    <property type="entry name" value="GH16156P"/>
    <property type="match status" value="1"/>
</dbReference>
<protein>
    <submittedName>
        <fullName evidence="1">Uncharacterized protein</fullName>
    </submittedName>
</protein>
<name>A0A8J2WJI1_9CRUS</name>
<evidence type="ECO:0000313" key="2">
    <source>
        <dbReference type="Proteomes" id="UP000789390"/>
    </source>
</evidence>
<evidence type="ECO:0000313" key="1">
    <source>
        <dbReference type="EMBL" id="CAH0106817.1"/>
    </source>
</evidence>
<dbReference type="SUPFAM" id="SSF52047">
    <property type="entry name" value="RNI-like"/>
    <property type="match status" value="1"/>
</dbReference>
<dbReference type="OrthoDB" id="6350214at2759"/>
<dbReference type="GO" id="GO:0031146">
    <property type="term" value="P:SCF-dependent proteasomal ubiquitin-dependent protein catabolic process"/>
    <property type="evidence" value="ECO:0007669"/>
    <property type="project" value="TreeGrafter"/>
</dbReference>
<dbReference type="Proteomes" id="UP000789390">
    <property type="component" value="Unassembled WGS sequence"/>
</dbReference>
<organism evidence="1 2">
    <name type="scientific">Daphnia galeata</name>
    <dbReference type="NCBI Taxonomy" id="27404"/>
    <lineage>
        <taxon>Eukaryota</taxon>
        <taxon>Metazoa</taxon>
        <taxon>Ecdysozoa</taxon>
        <taxon>Arthropoda</taxon>
        <taxon>Crustacea</taxon>
        <taxon>Branchiopoda</taxon>
        <taxon>Diplostraca</taxon>
        <taxon>Cladocera</taxon>
        <taxon>Anomopoda</taxon>
        <taxon>Daphniidae</taxon>
        <taxon>Daphnia</taxon>
    </lineage>
</organism>
<accession>A0A8J2WJI1</accession>
<sequence length="497" mass="56287">MPLPLSVKLLSEICVDFIKDNMSKFCEMSSMRRPAGVDAFNAENSLSPFDSLPSVILEGIIRHLTLSNQLKEKYLELLITPYLRTLDFSMCDKHSISGLLRLASRKCPHLRSLWLGSLGYFLGCLNFIPKFTHLQVLDISGSGTADSLLSLLGTYCPDLKELYINDSLVSDAGIKGLCVTGQCKSICILHLSETNVTFVGTAMALKNLPSLKELRHDSIVDTLARLYQMALREGRRLSDVKYALSTLTIRINSPYERGDLPEALLLCPSLTKLDITAPEVFTDRDLLALLPQEKKITDLTLSGTQTSRISFNGGVAPLFRQSVIGISLMSLNLSYFPKVNIRIITEYCPNLRSLILDKIDRYEEFHHRPENPVPKILMKLEILKLVHFNSQENLFLLLSSPSLVSVTLDHCYALTDNVLKSVTELHSFRNLEHFHVISNYRLTKNGIDYLMKETNPLKVIKLKNITCLTETDMDMEEWKKKIRDENWQLSLTIQGRF</sequence>
<keyword evidence="2" id="KW-1185">Reference proteome</keyword>
<dbReference type="Gene3D" id="3.80.10.10">
    <property type="entry name" value="Ribonuclease Inhibitor"/>
    <property type="match status" value="2"/>
</dbReference>
<reference evidence="1" key="1">
    <citation type="submission" date="2021-11" db="EMBL/GenBank/DDBJ databases">
        <authorList>
            <person name="Schell T."/>
        </authorList>
    </citation>
    <scope>NUCLEOTIDE SEQUENCE</scope>
    <source>
        <strain evidence="1">M5</strain>
    </source>
</reference>
<dbReference type="InterPro" id="IPR006553">
    <property type="entry name" value="Leu-rich_rpt_Cys-con_subtyp"/>
</dbReference>
<dbReference type="InterPro" id="IPR032675">
    <property type="entry name" value="LRR_dom_sf"/>
</dbReference>
<gene>
    <name evidence="1" type="ORF">DGAL_LOCUS9977</name>
</gene>
<dbReference type="GO" id="GO:0019005">
    <property type="term" value="C:SCF ubiquitin ligase complex"/>
    <property type="evidence" value="ECO:0007669"/>
    <property type="project" value="TreeGrafter"/>
</dbReference>
<proteinExistence type="predicted"/>
<dbReference type="AlphaFoldDB" id="A0A8J2WJI1"/>
<comment type="caution">
    <text evidence="1">The sequence shown here is derived from an EMBL/GenBank/DDBJ whole genome shotgun (WGS) entry which is preliminary data.</text>
</comment>
<dbReference type="EMBL" id="CAKKLH010000235">
    <property type="protein sequence ID" value="CAH0106817.1"/>
    <property type="molecule type" value="Genomic_DNA"/>
</dbReference>
<dbReference type="PANTHER" id="PTHR13318">
    <property type="entry name" value="PARTNER OF PAIRED, ISOFORM B-RELATED"/>
    <property type="match status" value="1"/>
</dbReference>
<dbReference type="SMART" id="SM00367">
    <property type="entry name" value="LRR_CC"/>
    <property type="match status" value="5"/>
</dbReference>